<keyword evidence="3 7" id="KW-0812">Transmembrane</keyword>
<dbReference type="EMBL" id="CP063458">
    <property type="protein sequence ID" value="QOV91320.1"/>
    <property type="molecule type" value="Genomic_DNA"/>
</dbReference>
<evidence type="ECO:0000256" key="7">
    <source>
        <dbReference type="SAM" id="Phobius"/>
    </source>
</evidence>
<dbReference type="GO" id="GO:0005886">
    <property type="term" value="C:plasma membrane"/>
    <property type="evidence" value="ECO:0007669"/>
    <property type="project" value="UniProtKB-SubCell"/>
</dbReference>
<evidence type="ECO:0000256" key="2">
    <source>
        <dbReference type="ARBA" id="ARBA00022475"/>
    </source>
</evidence>
<evidence type="ECO:0000313" key="8">
    <source>
        <dbReference type="EMBL" id="QOV91320.1"/>
    </source>
</evidence>
<dbReference type="RefSeq" id="WP_206294547.1">
    <property type="nucleotide sequence ID" value="NZ_CP063458.1"/>
</dbReference>
<gene>
    <name evidence="8" type="ORF">IPV69_08180</name>
</gene>
<feature type="region of interest" description="Disordered" evidence="6">
    <location>
        <begin position="1"/>
        <end position="24"/>
    </location>
</feature>
<keyword evidence="9" id="KW-1185">Reference proteome</keyword>
<keyword evidence="2" id="KW-1003">Cell membrane</keyword>
<evidence type="ECO:0000256" key="1">
    <source>
        <dbReference type="ARBA" id="ARBA00004651"/>
    </source>
</evidence>
<keyword evidence="5 7" id="KW-0472">Membrane</keyword>
<dbReference type="Proteomes" id="UP000593765">
    <property type="component" value="Chromosome"/>
</dbReference>
<keyword evidence="4 7" id="KW-1133">Transmembrane helix</keyword>
<feature type="transmembrane region" description="Helical" evidence="7">
    <location>
        <begin position="34"/>
        <end position="53"/>
    </location>
</feature>
<dbReference type="AlphaFoldDB" id="A0A7M2X3H4"/>
<evidence type="ECO:0000256" key="3">
    <source>
        <dbReference type="ARBA" id="ARBA00022692"/>
    </source>
</evidence>
<evidence type="ECO:0000256" key="6">
    <source>
        <dbReference type="SAM" id="MobiDB-lite"/>
    </source>
</evidence>
<evidence type="ECO:0000256" key="5">
    <source>
        <dbReference type="ARBA" id="ARBA00023136"/>
    </source>
</evidence>
<evidence type="ECO:0000313" key="9">
    <source>
        <dbReference type="Proteomes" id="UP000593765"/>
    </source>
</evidence>
<accession>A0A7M2X3H4</accession>
<comment type="subcellular location">
    <subcellularLocation>
        <location evidence="1">Cell membrane</location>
        <topology evidence="1">Multi-pass membrane protein</topology>
    </subcellularLocation>
</comment>
<evidence type="ECO:0000256" key="4">
    <source>
        <dbReference type="ARBA" id="ARBA00022989"/>
    </source>
</evidence>
<reference evidence="8 9" key="1">
    <citation type="submission" date="2020-10" db="EMBL/GenBank/DDBJ databases">
        <title>Wide distribution of Phycisphaera-like planctomycetes from WD2101 soil group in peatlands and genome analysis of the first cultivated representative.</title>
        <authorList>
            <person name="Dedysh S.N."/>
            <person name="Beletsky A.V."/>
            <person name="Ivanova A."/>
            <person name="Kulichevskaya I.S."/>
            <person name="Suzina N.E."/>
            <person name="Philippov D.A."/>
            <person name="Rakitin A.L."/>
            <person name="Mardanov A.V."/>
            <person name="Ravin N.V."/>
        </authorList>
    </citation>
    <scope>NUCLEOTIDE SEQUENCE [LARGE SCALE GENOMIC DNA]</scope>
    <source>
        <strain evidence="8 9">M1803</strain>
    </source>
</reference>
<proteinExistence type="predicted"/>
<feature type="transmembrane region" description="Helical" evidence="7">
    <location>
        <begin position="90"/>
        <end position="110"/>
    </location>
</feature>
<dbReference type="KEGG" id="hbs:IPV69_08180"/>
<dbReference type="NCBIfam" id="TIGR02229">
    <property type="entry name" value="caa3_sub_IV"/>
    <property type="match status" value="1"/>
</dbReference>
<dbReference type="InterPro" id="IPR011743">
    <property type="entry name" value="Caa3_sub_IV"/>
</dbReference>
<feature type="transmembrane region" description="Helical" evidence="7">
    <location>
        <begin position="60"/>
        <end position="78"/>
    </location>
</feature>
<sequence>MASNAAVSRLGEGDAEGGAPRGHTEAAPHHKVNYILIFVVLIILTVVTVAVAFKRFHDEWINLGIALLVASVKALLVARYFMHLKFEGKLIKLTLIFPILLCVIMIAALIPDIVAEKTGKTAVEDYNKPVPTNAAPAAAH</sequence>
<name>A0A7M2X3H4_9BACT</name>
<organism evidence="8 9">
    <name type="scientific">Humisphaera borealis</name>
    <dbReference type="NCBI Taxonomy" id="2807512"/>
    <lineage>
        <taxon>Bacteria</taxon>
        <taxon>Pseudomonadati</taxon>
        <taxon>Planctomycetota</taxon>
        <taxon>Phycisphaerae</taxon>
        <taxon>Tepidisphaerales</taxon>
        <taxon>Tepidisphaeraceae</taxon>
        <taxon>Humisphaera</taxon>
    </lineage>
</organism>
<protein>
    <submittedName>
        <fullName evidence="8">Cytochrome C oxidase subunit IV family protein</fullName>
    </submittedName>
</protein>
<dbReference type="InterPro" id="IPR005171">
    <property type="entry name" value="Cyt_c_oxidase_su4_prok"/>
</dbReference>
<dbReference type="Pfam" id="PF03626">
    <property type="entry name" value="COX4_pro"/>
    <property type="match status" value="1"/>
</dbReference>